<feature type="compositionally biased region" description="Basic and acidic residues" evidence="1">
    <location>
        <begin position="117"/>
        <end position="130"/>
    </location>
</feature>
<organism evidence="3 4">
    <name type="scientific">Hirsutella rhossiliensis</name>
    <dbReference type="NCBI Taxonomy" id="111463"/>
    <lineage>
        <taxon>Eukaryota</taxon>
        <taxon>Fungi</taxon>
        <taxon>Dikarya</taxon>
        <taxon>Ascomycota</taxon>
        <taxon>Pezizomycotina</taxon>
        <taxon>Sordariomycetes</taxon>
        <taxon>Hypocreomycetidae</taxon>
        <taxon>Hypocreales</taxon>
        <taxon>Ophiocordycipitaceae</taxon>
        <taxon>Hirsutella</taxon>
    </lineage>
</organism>
<evidence type="ECO:0000256" key="2">
    <source>
        <dbReference type="SAM" id="SignalP"/>
    </source>
</evidence>
<dbReference type="GeneID" id="68359061"/>
<accession>A0A9P8MTF7</accession>
<dbReference type="RefSeq" id="XP_044716400.1">
    <property type="nucleotide sequence ID" value="XM_044868403.1"/>
</dbReference>
<feature type="chain" id="PRO_5040181081" evidence="2">
    <location>
        <begin position="17"/>
        <end position="179"/>
    </location>
</feature>
<feature type="region of interest" description="Disordered" evidence="1">
    <location>
        <begin position="95"/>
        <end position="179"/>
    </location>
</feature>
<feature type="signal peptide" evidence="2">
    <location>
        <begin position="1"/>
        <end position="16"/>
    </location>
</feature>
<protein>
    <submittedName>
        <fullName evidence="3">Uncharacterized protein</fullName>
    </submittedName>
</protein>
<keyword evidence="4" id="KW-1185">Reference proteome</keyword>
<evidence type="ECO:0000313" key="4">
    <source>
        <dbReference type="Proteomes" id="UP000824596"/>
    </source>
</evidence>
<dbReference type="PRINTS" id="PR01217">
    <property type="entry name" value="PRICHEXTENSN"/>
</dbReference>
<proteinExistence type="predicted"/>
<comment type="caution">
    <text evidence="3">The sequence shown here is derived from an EMBL/GenBank/DDBJ whole genome shotgun (WGS) entry which is preliminary data.</text>
</comment>
<sequence length="179" mass="20091">MKFTLAVTALVAVASAAEYPSKPKHEHCKNKDIIQCTLQCLKKAAKDTKCSGDVLQSVCHRLEDHKSLHLKGCLTKCGIPNALTEIALVAVKKGLCDGSKPEPKPKPIGKPHRHEPHRPEPNKPEPEPEPHKHKHKPEPKPEPKPHRHRPEPYKPEPKPEPKPKPHKPKPEPKPESYRS</sequence>
<dbReference type="OrthoDB" id="10565873at2759"/>
<reference evidence="3" key="1">
    <citation type="submission" date="2021-09" db="EMBL/GenBank/DDBJ databases">
        <title>A high-quality genome of the endoparasitic fungus Hirsutella rhossiliensis with a comparison of Hirsutella genomes reveals transposable elements contributing to genome size variation.</title>
        <authorList>
            <person name="Lin R."/>
            <person name="Jiao Y."/>
            <person name="Sun X."/>
            <person name="Ling J."/>
            <person name="Xie B."/>
            <person name="Cheng X."/>
        </authorList>
    </citation>
    <scope>NUCLEOTIDE SEQUENCE</scope>
    <source>
        <strain evidence="3">HR02</strain>
    </source>
</reference>
<evidence type="ECO:0000256" key="1">
    <source>
        <dbReference type="SAM" id="MobiDB-lite"/>
    </source>
</evidence>
<keyword evidence="2" id="KW-0732">Signal</keyword>
<evidence type="ECO:0000313" key="3">
    <source>
        <dbReference type="EMBL" id="KAH0958887.1"/>
    </source>
</evidence>
<name>A0A9P8MTF7_9HYPO</name>
<feature type="compositionally biased region" description="Basic and acidic residues" evidence="1">
    <location>
        <begin position="138"/>
        <end position="179"/>
    </location>
</feature>
<gene>
    <name evidence="3" type="ORF">HRG_09932</name>
</gene>
<feature type="compositionally biased region" description="Basic residues" evidence="1">
    <location>
        <begin position="107"/>
        <end position="116"/>
    </location>
</feature>
<dbReference type="AlphaFoldDB" id="A0A9P8MTF7"/>
<dbReference type="EMBL" id="JAIZPD010000014">
    <property type="protein sequence ID" value="KAH0958887.1"/>
    <property type="molecule type" value="Genomic_DNA"/>
</dbReference>
<dbReference type="Proteomes" id="UP000824596">
    <property type="component" value="Unassembled WGS sequence"/>
</dbReference>